<organism evidence="2 3">
    <name type="scientific">Ancylobacter tetraedralis</name>
    <dbReference type="NCBI Taxonomy" id="217068"/>
    <lineage>
        <taxon>Bacteria</taxon>
        <taxon>Pseudomonadati</taxon>
        <taxon>Pseudomonadota</taxon>
        <taxon>Alphaproteobacteria</taxon>
        <taxon>Hyphomicrobiales</taxon>
        <taxon>Xanthobacteraceae</taxon>
        <taxon>Ancylobacter</taxon>
    </lineage>
</organism>
<protein>
    <submittedName>
        <fullName evidence="2">Uncharacterized protein</fullName>
    </submittedName>
</protein>
<proteinExistence type="predicted"/>
<evidence type="ECO:0000313" key="3">
    <source>
        <dbReference type="Proteomes" id="UP000533469"/>
    </source>
</evidence>
<dbReference type="Proteomes" id="UP000533469">
    <property type="component" value="Unassembled WGS sequence"/>
</dbReference>
<evidence type="ECO:0000256" key="1">
    <source>
        <dbReference type="SAM" id="MobiDB-lite"/>
    </source>
</evidence>
<comment type="caution">
    <text evidence="2">The sequence shown here is derived from an EMBL/GenBank/DDBJ whole genome shotgun (WGS) entry which is preliminary data.</text>
</comment>
<feature type="region of interest" description="Disordered" evidence="1">
    <location>
        <begin position="65"/>
        <end position="111"/>
    </location>
</feature>
<name>A0A839Z2N7_9HYPH</name>
<reference evidence="2 3" key="1">
    <citation type="submission" date="2020-08" db="EMBL/GenBank/DDBJ databases">
        <title>Genomic Encyclopedia of Type Strains, Phase IV (KMG-IV): sequencing the most valuable type-strain genomes for metagenomic binning, comparative biology and taxonomic classification.</title>
        <authorList>
            <person name="Goeker M."/>
        </authorList>
    </citation>
    <scope>NUCLEOTIDE SEQUENCE [LARGE SCALE GENOMIC DNA]</scope>
    <source>
        <strain evidence="2 3">DSM 5895</strain>
    </source>
</reference>
<feature type="compositionally biased region" description="Low complexity" evidence="1">
    <location>
        <begin position="66"/>
        <end position="78"/>
    </location>
</feature>
<keyword evidence="3" id="KW-1185">Reference proteome</keyword>
<evidence type="ECO:0000313" key="2">
    <source>
        <dbReference type="EMBL" id="MBB3770974.1"/>
    </source>
</evidence>
<sequence length="111" mass="11409">MSFEVIIMSSEKEVRRTCIAAAANLAGSAEELLLLALSFEAYAHYGYRTGIDVLKGGPDVVFGPKSAAPEPAASAASPDDISDLVAPGPEAEGSDDEALTGAEPSPLVVHH</sequence>
<accession>A0A839Z2N7</accession>
<dbReference type="RefSeq" id="WP_183189118.1">
    <property type="nucleotide sequence ID" value="NZ_JACICD010000002.1"/>
</dbReference>
<gene>
    <name evidence="2" type="ORF">FHS55_001569</name>
</gene>
<dbReference type="EMBL" id="JACICD010000002">
    <property type="protein sequence ID" value="MBB3770974.1"/>
    <property type="molecule type" value="Genomic_DNA"/>
</dbReference>
<dbReference type="AlphaFoldDB" id="A0A839Z2N7"/>